<dbReference type="Gene3D" id="4.10.1080.10">
    <property type="entry name" value="TSP type-3 repeat"/>
    <property type="match status" value="1"/>
</dbReference>
<evidence type="ECO:0000313" key="2">
    <source>
        <dbReference type="EMBL" id="RMA56637.1"/>
    </source>
</evidence>
<reference evidence="2 3" key="1">
    <citation type="submission" date="2018-10" db="EMBL/GenBank/DDBJ databases">
        <title>Genomic Encyclopedia of Archaeal and Bacterial Type Strains, Phase II (KMG-II): from individual species to whole genera.</title>
        <authorList>
            <person name="Goeker M."/>
        </authorList>
    </citation>
    <scope>NUCLEOTIDE SEQUENCE [LARGE SCALE GENOMIC DNA]</scope>
    <source>
        <strain evidence="2 3">DSM 23424</strain>
    </source>
</reference>
<proteinExistence type="predicted"/>
<dbReference type="GO" id="GO:0005509">
    <property type="term" value="F:calcium ion binding"/>
    <property type="evidence" value="ECO:0007669"/>
    <property type="project" value="InterPro"/>
</dbReference>
<keyword evidence="3" id="KW-1185">Reference proteome</keyword>
<organism evidence="2 3">
    <name type="scientific">Ulvibacter antarcticus</name>
    <dbReference type="NCBI Taxonomy" id="442714"/>
    <lineage>
        <taxon>Bacteria</taxon>
        <taxon>Pseudomonadati</taxon>
        <taxon>Bacteroidota</taxon>
        <taxon>Flavobacteriia</taxon>
        <taxon>Flavobacteriales</taxon>
        <taxon>Flavobacteriaceae</taxon>
        <taxon>Ulvibacter</taxon>
    </lineage>
</organism>
<name>A0A3L9YAY9_9FLAO</name>
<evidence type="ECO:0000313" key="3">
    <source>
        <dbReference type="Proteomes" id="UP000271339"/>
    </source>
</evidence>
<dbReference type="Proteomes" id="UP000271339">
    <property type="component" value="Unassembled WGS sequence"/>
</dbReference>
<dbReference type="SUPFAM" id="SSF103647">
    <property type="entry name" value="TSP type-3 repeat"/>
    <property type="match status" value="1"/>
</dbReference>
<evidence type="ECO:0008006" key="4">
    <source>
        <dbReference type="Google" id="ProtNLM"/>
    </source>
</evidence>
<feature type="chain" id="PRO_5017972802" description="Gliding motility-associated-like protein" evidence="1">
    <location>
        <begin position="33"/>
        <end position="2498"/>
    </location>
</feature>
<dbReference type="SUPFAM" id="SSF50985">
    <property type="entry name" value="RCC1/BLIP-II"/>
    <property type="match status" value="1"/>
</dbReference>
<dbReference type="PANTHER" id="PTHR10199">
    <property type="entry name" value="THROMBOSPONDIN"/>
    <property type="match status" value="1"/>
</dbReference>
<dbReference type="EMBL" id="REFC01000017">
    <property type="protein sequence ID" value="RMA56637.1"/>
    <property type="molecule type" value="Genomic_DNA"/>
</dbReference>
<comment type="caution">
    <text evidence="2">The sequence shown here is derived from an EMBL/GenBank/DDBJ whole genome shotgun (WGS) entry which is preliminary data.</text>
</comment>
<keyword evidence="1" id="KW-0732">Signal</keyword>
<feature type="non-terminal residue" evidence="2">
    <location>
        <position position="2498"/>
    </location>
</feature>
<feature type="signal peptide" evidence="1">
    <location>
        <begin position="1"/>
        <end position="32"/>
    </location>
</feature>
<protein>
    <recommendedName>
        <fullName evidence="4">Gliding motility-associated-like protein</fullName>
    </recommendedName>
</protein>
<gene>
    <name evidence="2" type="ORF">BXY75_3340</name>
</gene>
<dbReference type="PANTHER" id="PTHR10199:SF119">
    <property type="entry name" value="RE20510P"/>
    <property type="match status" value="1"/>
</dbReference>
<dbReference type="InterPro" id="IPR009091">
    <property type="entry name" value="RCC1/BLIP-II"/>
</dbReference>
<sequence length="2498" mass="254061">MKVFTPSLYKPTFTNFLIFIVLSLLFSSGAESQNIPASNDTPTDPEANCFDCTPVNWNEPGAGTPDMSDRLNAAAAGAWDGGAAWTNAPLPLPPNGHNYWITLRDIGTAGTEENVFAGMTNLVPGNRYRLTIYHMSALSLYSRLYIDSFEYQIGTQGKISITPNPAQREQWETEVIEFTATAATEQLAFYPGTNGGGSQTTTEAINISVPLDSIEDITDSDGDGIPDLSDVCSGFDDTADNDNDTVPDGCDDDDDNDGILDADEGCVDYVIPEDFFVPLYHANIINSINNNIYVTGQDSNPTDGTSNYDTFQLVTPGVGDWSAVSGTTVKMVGADDADPQFVLLTTTGLYVWGNEDVIIDNSVTNGTDIESLPLPTGVSAAQISYITSGSGVLAFITTSGTVYTRGSLSRGASSIRGGSAASNGWYLVETSSGTLTGVVDLDISNTGAFAVTSSGDWYTWGPRTFLGNTSGEQSYSVATLMTKPVEFSSTSSLVQIEITADDDKGTTLFALHSNGNMFALGENDEGQLGQGNETDSTIWVKVKNAAGTGDLENVVFIAGQSYSALYPIVGAITKVGNQSLLYLWGENRVTTGPAGNMISDILSDPQTLPGIPAYDTAATGNGIYADVNSPSGIGPEDRNPIRVGVGGHLTIYYDTYQKNYCFVGHDADGAFGNGGIVVDGTEFSTGNPSYRDTLFPPCTDTDGDGIPDSLDLDSDNDGCSDAIEAGTTTNQTTNYQFPSNDVNGSGVPNTALPSNSTGDFQNAAVNSCVCPFASGIDTDNDTIDNTCDQDDDNDGILDINEANCTDPSVFLLRYQNGSNLVSYDPVTGVESTIVAIPAGQSYNGIAHNYDKGGLIYGHSTTNFEELIVYDPATGLFTSLGTVTGANFESGAGAYYNGVLYMGDFGNAGSATGASIYAITLSADGKTLVSSSLFSERPFGSTVNADWGDIAIGFGCNGNPTLFGAAAPGLVSIDLTTATATGNIGTFITTSYPGQIAYSDGVLYGNANSTTISSIDVCTGVATTTGFTTNGTAPDLADGAIACYLITDTDNDGTPDYLDTDSDGDGCFDAIEGAGSFTSANVDGDGMLTGSVDANGIPTVASAAGQAIGDSQNAGVQDPDCINPCDPIASGNTDTDGDGVSDVCDDDDDNDGILDSVECLQQGATGSGITGSITPTAWDIDSPTGSSGQVLFNSFTFNGEVISDYQVPVAYNENFVPTSGPISSGEINRRTYGTEDLDYTTATNWNTEILPTFQSNDMNLYQDLQLDLVNDVAYYELKFDPPIVSKNLVYALVFEKSGNNEVSIEALDHLKASLGSPVNVDISDYIDTGSDIVANGVENLEIAVYPVDNLAPVGEEIHWIRVYDRYNGNDAADGKVFVMAAPNVPINCIDTDDDGTPDYLDADSDGDGCNDADEAYNNSDTDLDNNGYFGSGTPTVNAANGRVSGASYATPTTTGGGLNTFQEGMTVSVTTPPANQTVCETGNATFQAEASATAIATNNPVATASTDVIYQWYVSTDTGTTFNAISGQNGTVASGTLVSLVLTGVNSGMNNNIYKVIFTNEANICGDEAEATLTVSSPDDASFNYDAASYCVDASDPTPIITGVAGGTFTSAPAGLSITAATGVIDVSASTPGTYSVTYTTTGTCPGNSSESVTINALDDASFSYSASEYCIDGSDPTPTITGLAGGTFTSSPAGLVLNAANGTIDVSASTIGSYSVTYTTAGSCANNTIVSVDINGLDDASFTYDAASYCVDASDPTPTITGLAGGTFTSTAGLSITAGTGAIDVSASTPGTYSVTYTTAGSCPNSSNVSVTINALDDASFSYDAASYCTDASDPTPTITGLAGGTFTSTAGLSITAGTGAIDVSASTPGTYSVTYTTAGSCPNSSNVSVTINALDDASFSYDAASYCTDASDPTPTITGLAGGTFSSTAGLTINAGTGAIDVSASTAGTYSVTYTTSGSCANSSNVSVTINALDDASFSYDAASYCTDASDPTPTITGLAGGTFSSTAGLSITAGTGAIDVSASTPGTYSVTYTTAGSCPDSSSVSVTINALDDASFTYDAASYCTDAPDPTPTITGLAGGTFTSTAGLSINAGTGAIDVSASTPGTYSVTYTTAGSCPNSSNVSVTINARDDASFSYDAASYCTDASDPTPTITGLAGGTFTSTAGLSINAGTGAIDVSASTPGTYSVTYTTAGSCPDSSSVSVTINALDDASFTYDAASYCTDASDPTPTITGLAGGTFTSTAGLSINAGTGVIDVSASTPGTYSVTYTTAGSCPNSSSVSVTINALDDASFTYDAASYCTDASDPTPTITGLAGGTFTSTAGLSITAGTGAIDVSASTPGTYSVTYTTAGSCPNSSSVSVTINALDDASFSYDAASYCVDATDPTPTITGLAGGTFTSTAGLSINAGTGAIDVSASTPGTYSVTYTTAGSCPNSSNVSVTINALDDASFSYDAASYCTDASDPTPTITGLAGGTFSSTAGLSINAGTGAIDVSA</sequence>
<evidence type="ECO:0000256" key="1">
    <source>
        <dbReference type="SAM" id="SignalP"/>
    </source>
</evidence>
<dbReference type="InterPro" id="IPR028974">
    <property type="entry name" value="TSP_type-3_rpt"/>
</dbReference>
<accession>A0A3L9YAY9</accession>